<gene>
    <name evidence="12" type="ORF">ABUL08_23820</name>
    <name evidence="11" type="ORF">VK199_23745</name>
</gene>
<sequence length="675" mass="69554">MLRRSAVAGLALATATTLACVTTGGPASAAPLAPDKVRGTDSPDAVPGRWIVVLKDRKASARTVRTTADGLADTAGGSVGRIFSSGLRGWSAQMSPAQAARLAADPDVAYVEQVRKFSVAGTQSTPPSWGLDRIDQTTPVLNRSYTYPTTAADVTAYIVDTGIDISHQQFGGRASYGYDFVDNDAVADDCEGHGTHVAGTVGGSTYGVAKDVKLVAVRVLDCNGEGYSDQLVAAIDWVTANAAKPAVVNMSLGFGGVVQSVDDAVNRSIAAGVTYAVAAGNDHGDACLASPAHVPDAITVGATDHLDFRAWFSNFGPCLDVFAPGVNITSSIGESTGTAVESGTSMASPHVAGAAALLLSAHPDWTPQQVRDAIVTGGISGAVQDGRNSVNRLLHVGPTQAARSSFGLRARVNGRLVTAESAGTLPLIARSTALGPWEKFDVVPTSDGFVALLAKINAKYVTAPASGTSPLIANKTTIGAAEKFTVVDNSDGSVSLKANSNGKYVMADNSGKLPLIAKSTAIGPWEKFDFTAPAPTVSIKATANGKYVTAQSAGTLPLLAKATAVGLWEKYEVVDAGLGFVALRAKVNNKFVTAESGGARPLIARSASIGAWEKLWVLDYNTDGTLYLVAAVNNKVITAESGGARPLIANRTIDWSSPTLGVGAWEKFTVTPIQP</sequence>
<feature type="chain" id="PRO_5043288749" evidence="8">
    <location>
        <begin position="20"/>
        <end position="675"/>
    </location>
</feature>
<feature type="signal peptide" evidence="8">
    <location>
        <begin position="1"/>
        <end position="19"/>
    </location>
</feature>
<dbReference type="Gene3D" id="2.80.10.50">
    <property type="match status" value="2"/>
</dbReference>
<keyword evidence="3 6" id="KW-0378">Hydrolase</keyword>
<dbReference type="PANTHER" id="PTHR43806">
    <property type="entry name" value="PEPTIDASE S8"/>
    <property type="match status" value="1"/>
</dbReference>
<dbReference type="InterPro" id="IPR010259">
    <property type="entry name" value="S8pro/Inhibitor_I9"/>
</dbReference>
<dbReference type="CDD" id="cd04077">
    <property type="entry name" value="Peptidases_S8_PCSK9_ProteinaseK_like"/>
    <property type="match status" value="1"/>
</dbReference>
<evidence type="ECO:0000313" key="11">
    <source>
        <dbReference type="EMBL" id="XBP92602.1"/>
    </source>
</evidence>
<dbReference type="InterPro" id="IPR036852">
    <property type="entry name" value="Peptidase_S8/S53_dom_sf"/>
</dbReference>
<comment type="similarity">
    <text evidence="1 6 7">Belongs to the peptidase S8 family.</text>
</comment>
<evidence type="ECO:0000313" key="12">
    <source>
        <dbReference type="EMBL" id="XCH73299.1"/>
    </source>
</evidence>
<dbReference type="Gene3D" id="3.40.50.200">
    <property type="entry name" value="Peptidase S8/S53 domain"/>
    <property type="match status" value="1"/>
</dbReference>
<evidence type="ECO:0000256" key="7">
    <source>
        <dbReference type="RuleBase" id="RU003355"/>
    </source>
</evidence>
<feature type="domain" description="Peptidase S8/S53" evidence="9">
    <location>
        <begin position="158"/>
        <end position="376"/>
    </location>
</feature>
<feature type="active site" description="Charge relay system" evidence="5 6">
    <location>
        <position position="160"/>
    </location>
</feature>
<dbReference type="FunFam" id="3.40.50.200:FF:000014">
    <property type="entry name" value="Proteinase K"/>
    <property type="match status" value="1"/>
</dbReference>
<dbReference type="Gene3D" id="3.30.70.80">
    <property type="entry name" value="Peptidase S8 propeptide/proteinase inhibitor I9"/>
    <property type="match status" value="1"/>
</dbReference>
<dbReference type="PROSITE" id="PS51257">
    <property type="entry name" value="PROKAR_LIPOPROTEIN"/>
    <property type="match status" value="1"/>
</dbReference>
<dbReference type="PROSITE" id="PS51892">
    <property type="entry name" value="SUBTILASE"/>
    <property type="match status" value="1"/>
</dbReference>
<evidence type="ECO:0000256" key="5">
    <source>
        <dbReference type="PIRSR" id="PIRSR615500-1"/>
    </source>
</evidence>
<dbReference type="InterPro" id="IPR050131">
    <property type="entry name" value="Peptidase_S8_subtilisin-like"/>
</dbReference>
<dbReference type="GO" id="GO:0005615">
    <property type="term" value="C:extracellular space"/>
    <property type="evidence" value="ECO:0007669"/>
    <property type="project" value="TreeGrafter"/>
</dbReference>
<evidence type="ECO:0000256" key="6">
    <source>
        <dbReference type="PROSITE-ProRule" id="PRU01240"/>
    </source>
</evidence>
<dbReference type="InterPro" id="IPR023828">
    <property type="entry name" value="Peptidase_S8_Ser-AS"/>
</dbReference>
<dbReference type="InterPro" id="IPR034193">
    <property type="entry name" value="PCSK9_ProteinaseK-like"/>
</dbReference>
<dbReference type="Pfam" id="PF05922">
    <property type="entry name" value="Inhibitor_I9"/>
    <property type="match status" value="1"/>
</dbReference>
<evidence type="ECO:0000256" key="1">
    <source>
        <dbReference type="ARBA" id="ARBA00011073"/>
    </source>
</evidence>
<dbReference type="EMBL" id="CP159342">
    <property type="protein sequence ID" value="XCH73299.1"/>
    <property type="molecule type" value="Genomic_DNA"/>
</dbReference>
<dbReference type="GO" id="GO:0004252">
    <property type="term" value="F:serine-type endopeptidase activity"/>
    <property type="evidence" value="ECO:0007669"/>
    <property type="project" value="UniProtKB-UniRule"/>
</dbReference>
<feature type="active site" description="Charge relay system" evidence="5 6">
    <location>
        <position position="345"/>
    </location>
</feature>
<accession>A0AAU7M4Z1</accession>
<dbReference type="RefSeq" id="WP_350932191.1">
    <property type="nucleotide sequence ID" value="NZ_CP157762.1"/>
</dbReference>
<evidence type="ECO:0000259" key="10">
    <source>
        <dbReference type="Pfam" id="PF05922"/>
    </source>
</evidence>
<dbReference type="SUPFAM" id="SSF52743">
    <property type="entry name" value="Subtilisin-like"/>
    <property type="match status" value="1"/>
</dbReference>
<feature type="domain" description="Inhibitor I9" evidence="10">
    <location>
        <begin position="51"/>
        <end position="113"/>
    </location>
</feature>
<dbReference type="InterPro" id="IPR037045">
    <property type="entry name" value="S8pro/Inhibitor_I9_sf"/>
</dbReference>
<reference evidence="11" key="1">
    <citation type="submission" date="2024-01" db="EMBL/GenBank/DDBJ databases">
        <title>The genome sequence of Micromonospora mangrovi CCTCC AA 2012012.</title>
        <authorList>
            <person name="Gao J."/>
        </authorList>
    </citation>
    <scope>NUCLEOTIDE SEQUENCE</scope>
    <source>
        <strain evidence="11">CCTCC AA 2012012</strain>
    </source>
</reference>
<dbReference type="InterPro" id="IPR022398">
    <property type="entry name" value="Peptidase_S8_His-AS"/>
</dbReference>
<protein>
    <submittedName>
        <fullName evidence="11">S8 family serine peptidase</fullName>
    </submittedName>
</protein>
<dbReference type="PRINTS" id="PR00723">
    <property type="entry name" value="SUBTILISIN"/>
</dbReference>
<feature type="active site" description="Charge relay system" evidence="5 6">
    <location>
        <position position="193"/>
    </location>
</feature>
<evidence type="ECO:0000256" key="8">
    <source>
        <dbReference type="SAM" id="SignalP"/>
    </source>
</evidence>
<dbReference type="SUPFAM" id="SSF54897">
    <property type="entry name" value="Protease propeptides/inhibitors"/>
    <property type="match status" value="1"/>
</dbReference>
<proteinExistence type="inferred from homology"/>
<keyword evidence="4 6" id="KW-0720">Serine protease</keyword>
<dbReference type="GO" id="GO:0006508">
    <property type="term" value="P:proteolysis"/>
    <property type="evidence" value="ECO:0007669"/>
    <property type="project" value="UniProtKB-KW"/>
</dbReference>
<dbReference type="InterPro" id="IPR015500">
    <property type="entry name" value="Peptidase_S8_subtilisin-rel"/>
</dbReference>
<dbReference type="PROSITE" id="PS00136">
    <property type="entry name" value="SUBTILASE_ASP"/>
    <property type="match status" value="1"/>
</dbReference>
<dbReference type="InterPro" id="IPR000209">
    <property type="entry name" value="Peptidase_S8/S53_dom"/>
</dbReference>
<dbReference type="InterPro" id="IPR008999">
    <property type="entry name" value="Actin-crosslinking"/>
</dbReference>
<organism evidence="11">
    <name type="scientific">Micromonospora sp. CCTCC AA 2012012</name>
    <dbReference type="NCBI Taxonomy" id="3111921"/>
    <lineage>
        <taxon>Bacteria</taxon>
        <taxon>Bacillati</taxon>
        <taxon>Actinomycetota</taxon>
        <taxon>Actinomycetes</taxon>
        <taxon>Micromonosporales</taxon>
        <taxon>Micromonosporaceae</taxon>
        <taxon>Micromonospora</taxon>
    </lineage>
</organism>
<dbReference type="CDD" id="cd00257">
    <property type="entry name" value="beta-trefoil_FSCN-like"/>
    <property type="match status" value="2"/>
</dbReference>
<dbReference type="PANTHER" id="PTHR43806:SF11">
    <property type="entry name" value="CEREVISIN-RELATED"/>
    <property type="match status" value="1"/>
</dbReference>
<dbReference type="AlphaFoldDB" id="A0AAU7M4Z1"/>
<dbReference type="PROSITE" id="PS00138">
    <property type="entry name" value="SUBTILASE_SER"/>
    <property type="match status" value="1"/>
</dbReference>
<dbReference type="PROSITE" id="PS00137">
    <property type="entry name" value="SUBTILASE_HIS"/>
    <property type="match status" value="1"/>
</dbReference>
<evidence type="ECO:0000259" key="9">
    <source>
        <dbReference type="Pfam" id="PF00082"/>
    </source>
</evidence>
<dbReference type="SUPFAM" id="SSF50405">
    <property type="entry name" value="Actin-crosslinking proteins"/>
    <property type="match status" value="2"/>
</dbReference>
<name>A0AAU7M4Z1_9ACTN</name>
<dbReference type="EMBL" id="CP157762">
    <property type="protein sequence ID" value="XBP92602.1"/>
    <property type="molecule type" value="Genomic_DNA"/>
</dbReference>
<evidence type="ECO:0000256" key="2">
    <source>
        <dbReference type="ARBA" id="ARBA00022670"/>
    </source>
</evidence>
<reference evidence="12" key="2">
    <citation type="submission" date="2024-06" db="EMBL/GenBank/DDBJ databases">
        <title>Micromonospora mangrovi CCTCC AA 2012012 genome sequences.</title>
        <authorList>
            <person name="Gao J."/>
        </authorList>
    </citation>
    <scope>NUCLEOTIDE SEQUENCE</scope>
    <source>
        <strain evidence="12">CCTCC AA 2012012</strain>
    </source>
</reference>
<dbReference type="Pfam" id="PF00082">
    <property type="entry name" value="Peptidase_S8"/>
    <property type="match status" value="1"/>
</dbReference>
<keyword evidence="2 6" id="KW-0645">Protease</keyword>
<evidence type="ECO:0000256" key="4">
    <source>
        <dbReference type="ARBA" id="ARBA00022825"/>
    </source>
</evidence>
<keyword evidence="8" id="KW-0732">Signal</keyword>
<dbReference type="InterPro" id="IPR023827">
    <property type="entry name" value="Peptidase_S8_Asp-AS"/>
</dbReference>
<evidence type="ECO:0000256" key="3">
    <source>
        <dbReference type="ARBA" id="ARBA00022801"/>
    </source>
</evidence>